<gene>
    <name evidence="3" type="ORF">IDM49_08730</name>
</gene>
<evidence type="ECO:0000313" key="4">
    <source>
        <dbReference type="Proteomes" id="UP000516404"/>
    </source>
</evidence>
<keyword evidence="4" id="KW-1185">Reference proteome</keyword>
<evidence type="ECO:0000256" key="1">
    <source>
        <dbReference type="SAM" id="MobiDB-lite"/>
    </source>
</evidence>
<dbReference type="AlphaFoldDB" id="A0A7H2BCC2"/>
<dbReference type="GeneID" id="96624325"/>
<feature type="region of interest" description="Disordered" evidence="1">
    <location>
        <begin position="159"/>
        <end position="185"/>
    </location>
</feature>
<feature type="compositionally biased region" description="Low complexity" evidence="1">
    <location>
        <begin position="83"/>
        <end position="106"/>
    </location>
</feature>
<dbReference type="EMBL" id="CP061539">
    <property type="protein sequence ID" value="QNV37318.1"/>
    <property type="molecule type" value="Genomic_DNA"/>
</dbReference>
<feature type="signal peptide" evidence="2">
    <location>
        <begin position="1"/>
        <end position="30"/>
    </location>
</feature>
<feature type="compositionally biased region" description="Polar residues" evidence="1">
    <location>
        <begin position="65"/>
        <end position="82"/>
    </location>
</feature>
<reference evidence="3 4" key="1">
    <citation type="submission" date="2020-09" db="EMBL/GenBank/DDBJ databases">
        <title>Investigation of environmental microbes.</title>
        <authorList>
            <person name="Ou Y."/>
            <person name="Kang Q."/>
        </authorList>
    </citation>
    <scope>NUCLEOTIDE SEQUENCE [LARGE SCALE GENOMIC DNA]</scope>
    <source>
        <strain evidence="3 4">KJZ-14</strain>
    </source>
</reference>
<dbReference type="RefSeq" id="WP_190724223.1">
    <property type="nucleotide sequence ID" value="NZ_CP061539.1"/>
</dbReference>
<sequence>MKEHENAQGKNAMRLRALVPLCAALTLAVAGCSSNNDVATNDAAASASAQTSQSAQASGSATPSESAQASESAKPSESATAQESDNASEQASDDASATSEESSAPAQNNEDAPAENYEGADKIASAPTVALDNADVNKTKDLYNSYENNLSSVTLDKAANDPSQEEAAQNESEENQGTSTGFGQLSEETENKINEVATDNAADEFKSSALEYGINGWSQEGTSTVVGEPKLTDTEFNGQPAKLLEVCLDSSNVKVKDQAGNILNDTGDSRRSLNIFTLVNVDGQWKIANHDFPNNPDC</sequence>
<accession>A0A7H2BCC2</accession>
<feature type="chain" id="PRO_5039259049" description="ARC6 IMS domain-containing protein" evidence="2">
    <location>
        <begin position="31"/>
        <end position="298"/>
    </location>
</feature>
<feature type="region of interest" description="Disordered" evidence="1">
    <location>
        <begin position="34"/>
        <end position="115"/>
    </location>
</feature>
<name>A0A7H2BCC2_9MICC</name>
<feature type="compositionally biased region" description="Low complexity" evidence="1">
    <location>
        <begin position="34"/>
        <end position="64"/>
    </location>
</feature>
<organism evidence="3 4">
    <name type="scientific">Rothia terrae</name>
    <dbReference type="NCBI Taxonomy" id="396015"/>
    <lineage>
        <taxon>Bacteria</taxon>
        <taxon>Bacillati</taxon>
        <taxon>Actinomycetota</taxon>
        <taxon>Actinomycetes</taxon>
        <taxon>Micrococcales</taxon>
        <taxon>Micrococcaceae</taxon>
        <taxon>Rothia</taxon>
    </lineage>
</organism>
<dbReference type="Proteomes" id="UP000516404">
    <property type="component" value="Chromosome"/>
</dbReference>
<evidence type="ECO:0000313" key="3">
    <source>
        <dbReference type="EMBL" id="QNV37318.1"/>
    </source>
</evidence>
<protein>
    <recommendedName>
        <fullName evidence="5">ARC6 IMS domain-containing protein</fullName>
    </recommendedName>
</protein>
<proteinExistence type="predicted"/>
<dbReference type="KEGG" id="rter:IDM49_08730"/>
<keyword evidence="2" id="KW-0732">Signal</keyword>
<evidence type="ECO:0000256" key="2">
    <source>
        <dbReference type="SAM" id="SignalP"/>
    </source>
</evidence>
<evidence type="ECO:0008006" key="5">
    <source>
        <dbReference type="Google" id="ProtNLM"/>
    </source>
</evidence>
<dbReference type="PROSITE" id="PS51257">
    <property type="entry name" value="PROKAR_LIPOPROTEIN"/>
    <property type="match status" value="1"/>
</dbReference>